<dbReference type="GO" id="GO:0048513">
    <property type="term" value="P:animal organ development"/>
    <property type="evidence" value="ECO:0007669"/>
    <property type="project" value="UniProtKB-ARBA"/>
</dbReference>
<reference evidence="18" key="1">
    <citation type="submission" date="2022-01" db="EMBL/GenBank/DDBJ databases">
        <authorList>
            <person name="King R."/>
        </authorList>
    </citation>
    <scope>NUCLEOTIDE SEQUENCE</scope>
</reference>
<dbReference type="Gene3D" id="1.20.5.930">
    <property type="entry name" value="Bicelle-embedded integrin alpha(iib) transmembrane segment"/>
    <property type="match status" value="1"/>
</dbReference>
<sequence length="1670" mass="187770">MSCFLKVLCVFSFLNNIFVYGFNIEAFNYAVYETRDSSKSAMFGFTVAVHKQGHNRGWVLVGAPEGQSQYSTGEITQRGVVYKCRTDGDDFCQEIPFDRKGNQYFNGRQMDQKSNQWFGATLSSSGNPSGGPVVACAPRYVWYSKEMNRRDPVGTCIVSDSLFEKFEEYSPCRTSNWGYHRQGSCQAGFSAAINSIGDRLFVGAPGSYYWQGQMYSIDAQARFNYTPGLLGTTYGAKGSVHQQSLETRPAVFQTRESKQQDDDSYLGYSTISGDFLGNGEQGIAVGMPRGAELHGKVLLFTWNLTNYKNISSSQLGSYFGYSLAAADVDGDSKLDLIVGAPMHTEPNTEDKYDVGRVYVFYQGGGFGSFNHSSFIDGTNSKSRFGHSVAYLGDMNQDGFDDFAVGAPYDGEFNRGAVYIYYGSSKGVLEKYGQVIYAEDMATRSNFPVNTFGFSVTGGLDMDGNDYPDMAVGAYLSNSAFFFRSKPVVRVEAFVKFRTLNKQIDISKKNCNLPNGQLGTCTTIDFCIKYSGKGIPQQIRLNVQYILDTKKTSIPRMAFLRRNSHTINDTITLYKDSPDTCQTEEIYIKNEIRDKLTPLEAEVKYFMVQEERDAYFGKARNPQSQLKPVLDLNLPPSRKDSIIIQKNCGHDNICIPNLHVSVTKNVEKYLLDSNTNLEFDIIVSNFGEDAFETTLDLIYPDGIYYKKTEIKEDLHGILCSSGENRTISCDIGNPLPANKIAKFKMIFVPFHKQGITADTAVYEFDVLVNSTNPEKNETWQDNHLHLVVDIFVDSALEVSGRSLPQEVYLLSNTTQYTTETITKESEIGPSVTHLYTLKNKGPATIDEAEIYFLWPWQTLSGEDLLYILDQPHVPEGVKCDIPAPVNYKNYALDYNPKSIWERLQIDSSSHDMTSKYSSVHVESGRNVSGVAGGSRVTTGRDETVKFSSGDSSDVYEKRQNASVTGQAATFGTTSGQDTSGQISKAGETVYTKSEWRTTVVDGKSITKWTNVTTVKDSTGKIVRTFYSTDDNGDQIATSSNVDSFGQRIGGYEQRPKPKVVYSSSGGSSATDEENLTISGIGGAQQTETQERKTSSTVQQSSAGPSGFVNEPKYREEHAYTVGGGAREGGARNSYEEEHIVRYGPQVSGGQSSQQASVAVGSTDNSATEERRRYEQRLQYEQRLRLEEQRRKLEEEQRRKLEDEQRIKLEEEQRIKLEEDRRVKLAEQQRHTGSNVVVTQEEERQKHDRRLKEEETSRRYQEQLRRIEETRIAEGRARQQAYEEQIRRDEERRRQESLEDQRRRQPVSDVETRRLQQQRDEEISRRQEEETRRQEVEGRRLYEEQLRRADEERRRQWSQQSGESSGSQVSQGGRTRTGYFDAQGTYHDESHAASSGSRAFNRTWNTADTTATRDEFAQGAASGAGGFRTQTIDLGTGAGGRGAVDVSSGQRQSSGERQWGQRTRGGSFSGTLEGGLAEHDQYSSEWERRSWEGPRDTDLRDNVPTDRPDFTRSRGKRQVPQIDPEIDDLLKCHATNCVYMRCIVGTLKKDEFVSIAIRSRLNVRAVKQLSTTNPVKLSSMMVARISKLPYIGRPKEQVLHSHEVFTDIPAGEQELTPQVVPLWIILLSAIAGTLILLLVILMLYKCGFFKRKRPSSAPERQPLRSNGYHPGD</sequence>
<dbReference type="GO" id="GO:0007157">
    <property type="term" value="P:heterophilic cell-cell adhesion via plasma membrane cell adhesion molecules"/>
    <property type="evidence" value="ECO:0007669"/>
    <property type="project" value="UniProtKB-ARBA"/>
</dbReference>
<dbReference type="Pfam" id="PF01839">
    <property type="entry name" value="FG-GAP"/>
    <property type="match status" value="2"/>
</dbReference>
<feature type="domain" description="Integrin alpha first immunoglubulin-like" evidence="15">
    <location>
        <begin position="484"/>
        <end position="646"/>
    </location>
</feature>
<dbReference type="OrthoDB" id="5317514at2759"/>
<dbReference type="GO" id="GO:0033627">
    <property type="term" value="P:cell adhesion mediated by integrin"/>
    <property type="evidence" value="ECO:0007669"/>
    <property type="project" value="TreeGrafter"/>
</dbReference>
<dbReference type="GO" id="GO:0007160">
    <property type="term" value="P:cell-matrix adhesion"/>
    <property type="evidence" value="ECO:0007669"/>
    <property type="project" value="TreeGrafter"/>
</dbReference>
<dbReference type="SUPFAM" id="SSF69179">
    <property type="entry name" value="Integrin domains"/>
    <property type="match status" value="3"/>
</dbReference>
<evidence type="ECO:0000256" key="3">
    <source>
        <dbReference type="ARBA" id="ARBA00022692"/>
    </source>
</evidence>
<evidence type="ECO:0000256" key="7">
    <source>
        <dbReference type="ARBA" id="ARBA00022989"/>
    </source>
</evidence>
<feature type="region of interest" description="Disordered" evidence="14">
    <location>
        <begin position="1416"/>
        <end position="1517"/>
    </location>
</feature>
<feature type="repeat" description="FG-GAP" evidence="12">
    <location>
        <begin position="103"/>
        <end position="165"/>
    </location>
</feature>
<evidence type="ECO:0000259" key="17">
    <source>
        <dbReference type="Pfam" id="PF20806"/>
    </source>
</evidence>
<dbReference type="InterPro" id="IPR028994">
    <property type="entry name" value="Integrin_alpha_N"/>
</dbReference>
<evidence type="ECO:0000256" key="5">
    <source>
        <dbReference type="ARBA" id="ARBA00022737"/>
    </source>
</evidence>
<evidence type="ECO:0000256" key="4">
    <source>
        <dbReference type="ARBA" id="ARBA00022729"/>
    </source>
</evidence>
<protein>
    <recommendedName>
        <fullName evidence="20">Integrin alpha-PS2</fullName>
    </recommendedName>
</protein>
<feature type="compositionally biased region" description="Polar residues" evidence="14">
    <location>
        <begin position="1028"/>
        <end position="1042"/>
    </location>
</feature>
<dbReference type="PANTHER" id="PTHR23220:SF133">
    <property type="entry name" value="INTEGRIN ALPHA-PS2"/>
    <property type="match status" value="1"/>
</dbReference>
<dbReference type="Gene3D" id="2.60.40.1530">
    <property type="entry name" value="ntegrin, alpha v. Chain A, domain 4"/>
    <property type="match status" value="2"/>
</dbReference>
<dbReference type="InterPro" id="IPR013517">
    <property type="entry name" value="FG-GAP"/>
</dbReference>
<feature type="compositionally biased region" description="Basic and acidic residues" evidence="14">
    <location>
        <begin position="1474"/>
        <end position="1510"/>
    </location>
</feature>
<feature type="compositionally biased region" description="Basic and acidic residues" evidence="14">
    <location>
        <begin position="1282"/>
        <end position="1301"/>
    </location>
</feature>
<keyword evidence="19" id="KW-1185">Reference proteome</keyword>
<feature type="repeat" description="FG-GAP" evidence="12">
    <location>
        <begin position="305"/>
        <end position="369"/>
    </location>
</feature>
<name>A0A9N9QRC7_9CUCU</name>
<feature type="region of interest" description="Disordered" evidence="14">
    <location>
        <begin position="1650"/>
        <end position="1670"/>
    </location>
</feature>
<feature type="region of interest" description="Disordered" evidence="14">
    <location>
        <begin position="1143"/>
        <end position="1170"/>
    </location>
</feature>
<dbReference type="GO" id="GO:0007229">
    <property type="term" value="P:integrin-mediated signaling pathway"/>
    <property type="evidence" value="ECO:0007669"/>
    <property type="project" value="UniProtKB-KW"/>
</dbReference>
<keyword evidence="11" id="KW-0325">Glycoprotein</keyword>
<gene>
    <name evidence="18" type="ORF">CEUTPL_LOCUS10529</name>
</gene>
<dbReference type="PROSITE" id="PS51470">
    <property type="entry name" value="FG_GAP"/>
    <property type="match status" value="5"/>
</dbReference>
<dbReference type="Proteomes" id="UP001152799">
    <property type="component" value="Chromosome 6"/>
</dbReference>
<dbReference type="SMART" id="SM00191">
    <property type="entry name" value="Int_alpha"/>
    <property type="match status" value="6"/>
</dbReference>
<organism evidence="18 19">
    <name type="scientific">Ceutorhynchus assimilis</name>
    <name type="common">cabbage seed weevil</name>
    <dbReference type="NCBI Taxonomy" id="467358"/>
    <lineage>
        <taxon>Eukaryota</taxon>
        <taxon>Metazoa</taxon>
        <taxon>Ecdysozoa</taxon>
        <taxon>Arthropoda</taxon>
        <taxon>Hexapoda</taxon>
        <taxon>Insecta</taxon>
        <taxon>Pterygota</taxon>
        <taxon>Neoptera</taxon>
        <taxon>Endopterygota</taxon>
        <taxon>Coleoptera</taxon>
        <taxon>Polyphaga</taxon>
        <taxon>Cucujiformia</taxon>
        <taxon>Curculionidae</taxon>
        <taxon>Ceutorhynchinae</taxon>
        <taxon>Ceutorhynchus</taxon>
    </lineage>
</organism>
<dbReference type="GO" id="GO:0009897">
    <property type="term" value="C:external side of plasma membrane"/>
    <property type="evidence" value="ECO:0007669"/>
    <property type="project" value="TreeGrafter"/>
</dbReference>
<feature type="compositionally biased region" description="Polar residues" evidence="14">
    <location>
        <begin position="1093"/>
        <end position="1102"/>
    </location>
</feature>
<dbReference type="InterPro" id="IPR013519">
    <property type="entry name" value="Int_alpha_beta-p"/>
</dbReference>
<evidence type="ECO:0000259" key="16">
    <source>
        <dbReference type="Pfam" id="PF20805"/>
    </source>
</evidence>
<keyword evidence="10 13" id="KW-0675">Receptor</keyword>
<feature type="region of interest" description="Disordered" evidence="14">
    <location>
        <begin position="1223"/>
        <end position="1257"/>
    </location>
</feature>
<feature type="domain" description="Integrin alpha third immunoglobulin-like" evidence="17">
    <location>
        <begin position="795"/>
        <end position="893"/>
    </location>
</feature>
<keyword evidence="9 13" id="KW-0472">Membrane</keyword>
<evidence type="ECO:0000256" key="9">
    <source>
        <dbReference type="ARBA" id="ARBA00023136"/>
    </source>
</evidence>
<evidence type="ECO:0000256" key="11">
    <source>
        <dbReference type="ARBA" id="ARBA00023180"/>
    </source>
</evidence>
<feature type="region of interest" description="Disordered" evidence="14">
    <location>
        <begin position="1350"/>
        <end position="1379"/>
    </location>
</feature>
<evidence type="ECO:0000256" key="6">
    <source>
        <dbReference type="ARBA" id="ARBA00022889"/>
    </source>
</evidence>
<comment type="subcellular location">
    <subcellularLocation>
        <location evidence="1 13">Membrane</location>
        <topology evidence="1 13">Single-pass type I membrane protein</topology>
    </subcellularLocation>
</comment>
<evidence type="ECO:0000256" key="12">
    <source>
        <dbReference type="PROSITE-ProRule" id="PRU00803"/>
    </source>
</evidence>
<proteinExistence type="inferred from homology"/>
<accession>A0A9N9QRC7</accession>
<evidence type="ECO:0000256" key="2">
    <source>
        <dbReference type="ARBA" id="ARBA00008054"/>
    </source>
</evidence>
<feature type="transmembrane region" description="Helical" evidence="13">
    <location>
        <begin position="1620"/>
        <end position="1642"/>
    </location>
</feature>
<keyword evidence="5" id="KW-0677">Repeat</keyword>
<dbReference type="Gene3D" id="2.130.10.130">
    <property type="entry name" value="Integrin alpha, N-terminal"/>
    <property type="match status" value="1"/>
</dbReference>
<comment type="similarity">
    <text evidence="2 13">Belongs to the integrin alpha chain family.</text>
</comment>
<dbReference type="PROSITE" id="PS00242">
    <property type="entry name" value="INTEGRIN_ALPHA"/>
    <property type="match status" value="1"/>
</dbReference>
<feature type="repeat" description="FG-GAP" evidence="12">
    <location>
        <begin position="437"/>
        <end position="499"/>
    </location>
</feature>
<keyword evidence="3 13" id="KW-0812">Transmembrane</keyword>
<dbReference type="InterPro" id="IPR048286">
    <property type="entry name" value="Integrin_alpha_Ig-like_3"/>
</dbReference>
<feature type="region of interest" description="Disordered" evidence="14">
    <location>
        <begin position="1028"/>
        <end position="1112"/>
    </location>
</feature>
<dbReference type="Pfam" id="PF08441">
    <property type="entry name" value="Integrin_A_Ig_1"/>
    <property type="match status" value="1"/>
</dbReference>
<feature type="region of interest" description="Disordered" evidence="14">
    <location>
        <begin position="1272"/>
        <end position="1336"/>
    </location>
</feature>
<evidence type="ECO:0000313" key="19">
    <source>
        <dbReference type="Proteomes" id="UP001152799"/>
    </source>
</evidence>
<dbReference type="InterPro" id="IPR032695">
    <property type="entry name" value="Integrin_dom_sf"/>
</dbReference>
<feature type="domain" description="Integrin alpha second immunoglobulin-like" evidence="16">
    <location>
        <begin position="647"/>
        <end position="787"/>
    </location>
</feature>
<dbReference type="InterPro" id="IPR018184">
    <property type="entry name" value="Integrin_alpha_C_CS"/>
</dbReference>
<dbReference type="EMBL" id="OU892282">
    <property type="protein sequence ID" value="CAG9770067.1"/>
    <property type="molecule type" value="Genomic_DNA"/>
</dbReference>
<dbReference type="Gene3D" id="2.60.40.1460">
    <property type="entry name" value="Integrin domains. Chain A, domain 2"/>
    <property type="match status" value="1"/>
</dbReference>
<evidence type="ECO:0000259" key="15">
    <source>
        <dbReference type="Pfam" id="PF08441"/>
    </source>
</evidence>
<evidence type="ECO:0000256" key="8">
    <source>
        <dbReference type="ARBA" id="ARBA00023037"/>
    </source>
</evidence>
<evidence type="ECO:0000256" key="10">
    <source>
        <dbReference type="ARBA" id="ARBA00023170"/>
    </source>
</evidence>
<feature type="compositionally biased region" description="Basic and acidic residues" evidence="14">
    <location>
        <begin position="1308"/>
        <end position="1336"/>
    </location>
</feature>
<evidence type="ECO:0000256" key="14">
    <source>
        <dbReference type="SAM" id="MobiDB-lite"/>
    </source>
</evidence>
<evidence type="ECO:0000256" key="13">
    <source>
        <dbReference type="RuleBase" id="RU003762"/>
    </source>
</evidence>
<keyword evidence="8 13" id="KW-0401">Integrin</keyword>
<evidence type="ECO:0000256" key="1">
    <source>
        <dbReference type="ARBA" id="ARBA00004479"/>
    </source>
</evidence>
<keyword evidence="7 13" id="KW-1133">Transmembrane helix</keyword>
<evidence type="ECO:0000313" key="18">
    <source>
        <dbReference type="EMBL" id="CAG9770067.1"/>
    </source>
</evidence>
<dbReference type="PRINTS" id="PR01185">
    <property type="entry name" value="INTEGRINA"/>
</dbReference>
<dbReference type="Pfam" id="PF20806">
    <property type="entry name" value="Integrin_A_Ig_3"/>
    <property type="match status" value="2"/>
</dbReference>
<dbReference type="Gene3D" id="2.60.40.1510">
    <property type="entry name" value="ntegrin, alpha v. Chain A, domain 3"/>
    <property type="match status" value="1"/>
</dbReference>
<keyword evidence="4 13" id="KW-0732">Signal</keyword>
<feature type="repeat" description="FG-GAP" evidence="12">
    <location>
        <begin position="370"/>
        <end position="429"/>
    </location>
</feature>
<dbReference type="InterPro" id="IPR000413">
    <property type="entry name" value="Integrin_alpha"/>
</dbReference>
<feature type="domain" description="Integrin alpha third immunoglobulin-like" evidence="17">
    <location>
        <begin position="1523"/>
        <end position="1604"/>
    </location>
</feature>
<feature type="chain" id="PRO_5040539288" description="Integrin alpha-PS2" evidence="13">
    <location>
        <begin position="22"/>
        <end position="1670"/>
    </location>
</feature>
<dbReference type="GO" id="GO:0005178">
    <property type="term" value="F:integrin binding"/>
    <property type="evidence" value="ECO:0007669"/>
    <property type="project" value="TreeGrafter"/>
</dbReference>
<feature type="compositionally biased region" description="Low complexity" evidence="14">
    <location>
        <begin position="1144"/>
        <end position="1160"/>
    </location>
</feature>
<feature type="compositionally biased region" description="Low complexity" evidence="14">
    <location>
        <begin position="1355"/>
        <end position="1372"/>
    </location>
</feature>
<feature type="compositionally biased region" description="Low complexity" evidence="14">
    <location>
        <begin position="1445"/>
        <end position="1460"/>
    </location>
</feature>
<dbReference type="GO" id="GO:0008305">
    <property type="term" value="C:integrin complex"/>
    <property type="evidence" value="ECO:0007669"/>
    <property type="project" value="InterPro"/>
</dbReference>
<feature type="repeat" description="FG-GAP" evidence="12">
    <location>
        <begin position="173"/>
        <end position="226"/>
    </location>
</feature>
<dbReference type="InterPro" id="IPR048285">
    <property type="entry name" value="Integrin_alpha_Ig-like_2"/>
</dbReference>
<dbReference type="Pfam" id="PF20805">
    <property type="entry name" value="Integrin_A_Ig_2"/>
    <property type="match status" value="1"/>
</dbReference>
<dbReference type="InterPro" id="IPR013649">
    <property type="entry name" value="Integrin_alpha_Ig-like_1"/>
</dbReference>
<dbReference type="PANTHER" id="PTHR23220">
    <property type="entry name" value="INTEGRIN ALPHA"/>
    <property type="match status" value="1"/>
</dbReference>
<keyword evidence="6 13" id="KW-0130">Cell adhesion</keyword>
<evidence type="ECO:0008006" key="20">
    <source>
        <dbReference type="Google" id="ProtNLM"/>
    </source>
</evidence>
<dbReference type="SUPFAM" id="SSF69318">
    <property type="entry name" value="Integrin alpha N-terminal domain"/>
    <property type="match status" value="1"/>
</dbReference>
<feature type="signal peptide" evidence="13">
    <location>
        <begin position="1"/>
        <end position="21"/>
    </location>
</feature>
<feature type="compositionally biased region" description="Basic and acidic residues" evidence="14">
    <location>
        <begin position="1239"/>
        <end position="1257"/>
    </location>
</feature>